<dbReference type="Pfam" id="PF13419">
    <property type="entry name" value="HAD_2"/>
    <property type="match status" value="1"/>
</dbReference>
<protein>
    <submittedName>
        <fullName evidence="1">Pyrimidine 5'-nucleotidase</fullName>
    </submittedName>
</protein>
<comment type="caution">
    <text evidence="1">The sequence shown here is derived from an EMBL/GenBank/DDBJ whole genome shotgun (WGS) entry which is preliminary data.</text>
</comment>
<dbReference type="AlphaFoldDB" id="A0A1W0CHX3"/>
<organism evidence="1 2">
    <name type="scientific">Chromobacterium haemolyticum</name>
    <dbReference type="NCBI Taxonomy" id="394935"/>
    <lineage>
        <taxon>Bacteria</taxon>
        <taxon>Pseudomonadati</taxon>
        <taxon>Pseudomonadota</taxon>
        <taxon>Betaproteobacteria</taxon>
        <taxon>Neisseriales</taxon>
        <taxon>Chromobacteriaceae</taxon>
        <taxon>Chromobacterium</taxon>
    </lineage>
</organism>
<dbReference type="SUPFAM" id="SSF56784">
    <property type="entry name" value="HAD-like"/>
    <property type="match status" value="1"/>
</dbReference>
<dbReference type="Gene3D" id="1.10.150.450">
    <property type="match status" value="1"/>
</dbReference>
<evidence type="ECO:0000313" key="2">
    <source>
        <dbReference type="Proteomes" id="UP000192721"/>
    </source>
</evidence>
<dbReference type="PANTHER" id="PTHR12725">
    <property type="entry name" value="HALOACID DEHALOGENASE-LIKE HYDROLASE"/>
    <property type="match status" value="1"/>
</dbReference>
<proteinExistence type="predicted"/>
<reference evidence="1 2" key="1">
    <citation type="submission" date="2017-02" db="EMBL/GenBank/DDBJ databases">
        <title>Chromobacterium haemolyticum H5244.</title>
        <authorList>
            <person name="Gulvik C.A."/>
        </authorList>
    </citation>
    <scope>NUCLEOTIDE SEQUENCE [LARGE SCALE GENOMIC DNA]</scope>
    <source>
        <strain evidence="1 2">H5244</strain>
    </source>
</reference>
<evidence type="ECO:0000313" key="1">
    <source>
        <dbReference type="EMBL" id="OQS34363.1"/>
    </source>
</evidence>
<dbReference type="PANTHER" id="PTHR12725:SF117">
    <property type="entry name" value="HALOACID DEHALOGENASE-LIKE HYDROLASE"/>
    <property type="match status" value="1"/>
</dbReference>
<dbReference type="Proteomes" id="UP000192721">
    <property type="component" value="Unassembled WGS sequence"/>
</dbReference>
<dbReference type="RefSeq" id="WP_081556577.1">
    <property type="nucleotide sequence ID" value="NZ_MUKV01000033.1"/>
</dbReference>
<dbReference type="InterPro" id="IPR023214">
    <property type="entry name" value="HAD_sf"/>
</dbReference>
<dbReference type="SFLD" id="SFLDS00003">
    <property type="entry name" value="Haloacid_Dehalogenase"/>
    <property type="match status" value="1"/>
</dbReference>
<accession>A0A1W0CHX3</accession>
<dbReference type="EMBL" id="MUKV01000033">
    <property type="protein sequence ID" value="OQS34363.1"/>
    <property type="molecule type" value="Genomic_DNA"/>
</dbReference>
<dbReference type="InterPro" id="IPR041492">
    <property type="entry name" value="HAD_2"/>
</dbReference>
<dbReference type="NCBIfam" id="TIGR01509">
    <property type="entry name" value="HAD-SF-IA-v3"/>
    <property type="match status" value="1"/>
</dbReference>
<dbReference type="Gene3D" id="3.40.50.1000">
    <property type="entry name" value="HAD superfamily/HAD-like"/>
    <property type="match status" value="1"/>
</dbReference>
<dbReference type="InterPro" id="IPR036412">
    <property type="entry name" value="HAD-like_sf"/>
</dbReference>
<dbReference type="InterPro" id="IPR006439">
    <property type="entry name" value="HAD-SF_hydro_IA"/>
</dbReference>
<name>A0A1W0CHX3_9NEIS</name>
<gene>
    <name evidence="1" type="ORF">B0T45_19185</name>
</gene>
<dbReference type="SFLD" id="SFLDG01129">
    <property type="entry name" value="C1.5:_HAD__Beta-PGM__Phosphata"/>
    <property type="match status" value="1"/>
</dbReference>
<sequence length="211" mass="24622">MRNKTWIFDLDDTLHHASGGIFAHISHAMSAYMMKHLQVDAVEARLLRERYWAQYGATMHGLVTHHNIDPHDFLLETHKLEELEQWLFAEHNLAESLRALPGRKVIFSNGPHHYVEGILQRLAIERHFHSIYGVEQLNYVPKPHVSAFRKVLAREKLDPRHCIMVEDSLPNLLTAKKLGMKTIWVSKQVRRPAHVDIRISSIGELARRRWD</sequence>
<dbReference type="InterPro" id="IPR010237">
    <property type="entry name" value="Pyr-5-nucltdase"/>
</dbReference>
<dbReference type="SFLD" id="SFLDG01132">
    <property type="entry name" value="C1.5.3:_5'-Nucleotidase_Like"/>
    <property type="match status" value="1"/>
</dbReference>
<dbReference type="NCBIfam" id="TIGR01993">
    <property type="entry name" value="Pyr-5-nucltdase"/>
    <property type="match status" value="1"/>
</dbReference>